<sequence length="688" mass="78823">MSLKFALKNKLPISEISNLLKLINTLFSDQVICESKYFIDKILSSSSSGVEFYGICPICKVNIGKIEHFESNITCRICSEKIESNNPSCENLFMLIDPSDQIKSSIEENADYYLNIMHNRTRDKIIRHIYDGKAYRKFVKSLDDKYNYITATLNTDGAPRFESSTYSIWPIYLKLNEIPLDCTGKNVITIGLWFGKSKPDMNAFLEPVVNNLNSLSENGIECSIKNKTHCIKLYIIVVCVDAVARALMQGFMQYNAEYGCGWCLQAGEYYARSMRYRYLTPPAELRTHEGTIAHAATLVENNMRKNVYGVKNFSTFLLLNKFDLIIGFVVDYLHCALSGVGKRITECILSDLSGDQLKKMNLLLLDIKVPHQLARLTRSLDDRAQWKAREWENFILYYSLPVFSLVLKEKLFNYWSLFVNALYILLQREITYEKLDEADAMLHEFVRLTRKEYGKKNMTYNIHQLLHLAPSVENWGPLFAHSTFPFEAANHDLLQAIHCANGVNLQISRYLNMQNVVCKLEKCLSERSSKAKVKIYCKKFSTSESIDTVRIDNIMYLGRSLIMSPNLCETFQMPKTSLLYSRAVKDGCLYTTSTNRNMRSNNSYALLKNGQFIEIFQFAVDEVIKGIVIYKNVVVTGKLSEHIYNVSNIDNSLLKADTSDIMMICVFISSTHLGNRKFIAALPNLCDY</sequence>
<organism evidence="1 2">
    <name type="scientific">Trichogramma kaykai</name>
    <dbReference type="NCBI Taxonomy" id="54128"/>
    <lineage>
        <taxon>Eukaryota</taxon>
        <taxon>Metazoa</taxon>
        <taxon>Ecdysozoa</taxon>
        <taxon>Arthropoda</taxon>
        <taxon>Hexapoda</taxon>
        <taxon>Insecta</taxon>
        <taxon>Pterygota</taxon>
        <taxon>Neoptera</taxon>
        <taxon>Endopterygota</taxon>
        <taxon>Hymenoptera</taxon>
        <taxon>Apocrita</taxon>
        <taxon>Proctotrupomorpha</taxon>
        <taxon>Chalcidoidea</taxon>
        <taxon>Trichogrammatidae</taxon>
        <taxon>Trichogramma</taxon>
    </lineage>
</organism>
<dbReference type="Proteomes" id="UP001627154">
    <property type="component" value="Unassembled WGS sequence"/>
</dbReference>
<dbReference type="AlphaFoldDB" id="A0ABD2WBQ8"/>
<dbReference type="EMBL" id="JBJJXI010000122">
    <property type="protein sequence ID" value="KAL3389974.1"/>
    <property type="molecule type" value="Genomic_DNA"/>
</dbReference>
<dbReference type="InterPro" id="IPR004242">
    <property type="entry name" value="Transposase_21"/>
</dbReference>
<dbReference type="PANTHER" id="PTHR46579:SF1">
    <property type="entry name" value="F5_8 TYPE C DOMAIN-CONTAINING PROTEIN"/>
    <property type="match status" value="1"/>
</dbReference>
<gene>
    <name evidence="1" type="ORF">TKK_015322</name>
</gene>
<dbReference type="PANTHER" id="PTHR46579">
    <property type="entry name" value="F5/8 TYPE C DOMAIN-CONTAINING PROTEIN-RELATED"/>
    <property type="match status" value="1"/>
</dbReference>
<protein>
    <submittedName>
        <fullName evidence="1">Uncharacterized protein</fullName>
    </submittedName>
</protein>
<comment type="caution">
    <text evidence="1">The sequence shown here is derived from an EMBL/GenBank/DDBJ whole genome shotgun (WGS) entry which is preliminary data.</text>
</comment>
<name>A0ABD2WBQ8_9HYME</name>
<dbReference type="Pfam" id="PF02992">
    <property type="entry name" value="Transposase_21"/>
    <property type="match status" value="1"/>
</dbReference>
<keyword evidence="2" id="KW-1185">Reference proteome</keyword>
<evidence type="ECO:0000313" key="2">
    <source>
        <dbReference type="Proteomes" id="UP001627154"/>
    </source>
</evidence>
<proteinExistence type="predicted"/>
<reference evidence="1 2" key="1">
    <citation type="journal article" date="2024" name="bioRxiv">
        <title>A reference genome for Trichogramma kaykai: A tiny desert-dwelling parasitoid wasp with competing sex-ratio distorters.</title>
        <authorList>
            <person name="Culotta J."/>
            <person name="Lindsey A.R."/>
        </authorList>
    </citation>
    <scope>NUCLEOTIDE SEQUENCE [LARGE SCALE GENOMIC DNA]</scope>
    <source>
        <strain evidence="1 2">KSX58</strain>
    </source>
</reference>
<evidence type="ECO:0000313" key="1">
    <source>
        <dbReference type="EMBL" id="KAL3389974.1"/>
    </source>
</evidence>
<accession>A0ABD2WBQ8</accession>